<dbReference type="Gene3D" id="2.60.40.10">
    <property type="entry name" value="Immunoglobulins"/>
    <property type="match status" value="1"/>
</dbReference>
<comment type="caution">
    <text evidence="9">The sequence shown here is derived from an EMBL/GenBank/DDBJ whole genome shotgun (WGS) entry which is preliminary data.</text>
</comment>
<evidence type="ECO:0000256" key="2">
    <source>
        <dbReference type="ARBA" id="ARBA00012652"/>
    </source>
</evidence>
<keyword evidence="10" id="KW-1185">Reference proteome</keyword>
<gene>
    <name evidence="9" type="ORF">DB88DRAFT_545516</name>
</gene>
<dbReference type="SUPFAM" id="SSF48208">
    <property type="entry name" value="Six-hairpin glycosidases"/>
    <property type="match status" value="1"/>
</dbReference>
<evidence type="ECO:0000259" key="5">
    <source>
        <dbReference type="Pfam" id="PF05592"/>
    </source>
</evidence>
<protein>
    <recommendedName>
        <fullName evidence="2">alpha-L-rhamnosidase</fullName>
        <ecNumber evidence="2">3.2.1.40</ecNumber>
    </recommendedName>
</protein>
<evidence type="ECO:0000256" key="4">
    <source>
        <dbReference type="SAM" id="MobiDB-lite"/>
    </source>
</evidence>
<sequence>MVTRMAPRVSKLTFARNASSIGIGQQRPTLSWRYDQSDKTTNDWTQTAFELSFERDGKTSKRTINSENNVDVPWPEQEPPLRSREIVKVGVRAQGKDLNWTEWYYKTVEAGLLDPKDWSAKVVAPKVGGPPNLAKRPFYVAKTFKLGSASGPQRVYATALGVYELSINGKRVGDHVMAPGWQSYNHRLHYQTYEIPEGVLVSGENTIEALVGEGWYSGRLTWLENCRNIWGSEIGVQVQVEVGGKPVVVTDTDWQWRYGPLLASELYDGEVYDATIGYSDWQPTKTISLPAETALIAPEAPPIRRTEEVVPKALSTSPSGKKIIDFGQNLVGWVKIRQIPKQSRPNECIVLRFAEVLTKDGEMGIRPLRSAKVTDRIYLGDKAVHDWEPTFTTHGFRYCEVTGPPALLEKYQENLVAVVVHSDMERIGDFECSHELVNQLHRNVVWGLRGNFVGLPTDCPQRDERLGWTGDLQAFAPTAAFLYETNGFLANWLHDLSAEQLKQYDGVVPLVVPNTLDTFTGTGPPAQAVWGDVCVITPKDLHLAYGSTKILEEMWESMTSWFNKGIKRGANGLWENPRNGFQLSDWLDPRAPPDDPGNAMTDQFLVADAYLVGIANTIAEVAAILEKKDAREKYQQAHTKLRKAFQDEYLTPTGRLSSDTQTAYCLAFQFNLLDAQHIDGAAERLIRLARKEKFRIGTGFAGTPGILHALTQAGHLEVAYRMLQEKGCPSWLYPVSMGATTVWERWDSLLPSGEINPGEMTSFNHYALGAVANFLHTTVAGLKPLEPGYRRIAIQPRPGGSLTSASAHTTTPFGRAAVDWKLNDGKLSVDFEIPPNTTAVVNLGGKEEHVGSGIHRREVAWTREGEWPPEPYTTQFAQVQPENTLAL</sequence>
<evidence type="ECO:0000256" key="1">
    <source>
        <dbReference type="ARBA" id="ARBA00001445"/>
    </source>
</evidence>
<feature type="domain" description="Alpha-L-rhamnosidase six-hairpin glycosidase" evidence="7">
    <location>
        <begin position="426"/>
        <end position="779"/>
    </location>
</feature>
<evidence type="ECO:0000259" key="7">
    <source>
        <dbReference type="Pfam" id="PF17389"/>
    </source>
</evidence>
<keyword evidence="3" id="KW-0378">Hydrolase</keyword>
<dbReference type="Gene3D" id="1.50.10.10">
    <property type="match status" value="1"/>
</dbReference>
<dbReference type="InterPro" id="IPR035396">
    <property type="entry name" value="Bac_rhamnosid6H"/>
</dbReference>
<accession>A0AAD9FTT7</accession>
<feature type="domain" description="Bacterial alpha-L-rhamnosidase N-terminal" evidence="6">
    <location>
        <begin position="154"/>
        <end position="307"/>
    </location>
</feature>
<dbReference type="InterPro" id="IPR012341">
    <property type="entry name" value="6hp_glycosidase-like_sf"/>
</dbReference>
<evidence type="ECO:0000259" key="6">
    <source>
        <dbReference type="Pfam" id="PF08531"/>
    </source>
</evidence>
<dbReference type="Pfam" id="PF17390">
    <property type="entry name" value="Bac_rhamnosid_C"/>
    <property type="match status" value="1"/>
</dbReference>
<dbReference type="GO" id="GO:0030596">
    <property type="term" value="F:alpha-L-rhamnosidase activity"/>
    <property type="evidence" value="ECO:0007669"/>
    <property type="project" value="UniProtKB-EC"/>
</dbReference>
<dbReference type="InterPro" id="IPR008928">
    <property type="entry name" value="6-hairpin_glycosidase_sf"/>
</dbReference>
<dbReference type="Pfam" id="PF08531">
    <property type="entry name" value="Bac_rhamnosid_N"/>
    <property type="match status" value="1"/>
</dbReference>
<dbReference type="PIRSF" id="PIRSF010631">
    <property type="entry name" value="A-rhamnsds"/>
    <property type="match status" value="1"/>
</dbReference>
<dbReference type="GO" id="GO:0005975">
    <property type="term" value="P:carbohydrate metabolic process"/>
    <property type="evidence" value="ECO:0007669"/>
    <property type="project" value="InterPro"/>
</dbReference>
<dbReference type="InterPro" id="IPR016007">
    <property type="entry name" value="Alpha_rhamnosid"/>
</dbReference>
<dbReference type="Gene3D" id="2.60.120.260">
    <property type="entry name" value="Galactose-binding domain-like"/>
    <property type="match status" value="2"/>
</dbReference>
<evidence type="ECO:0000256" key="3">
    <source>
        <dbReference type="ARBA" id="ARBA00022801"/>
    </source>
</evidence>
<reference evidence="9" key="1">
    <citation type="submission" date="2023-02" db="EMBL/GenBank/DDBJ databases">
        <title>Identification and recombinant expression of a fungal hydrolase from Papiliotrema laurentii that hydrolyzes apple cutin and clears colloidal polyester polyurethane.</title>
        <authorList>
            <consortium name="DOE Joint Genome Institute"/>
            <person name="Roman V.A."/>
            <person name="Bojanowski C."/>
            <person name="Crable B.R."/>
            <person name="Wagner D.N."/>
            <person name="Hung C.S."/>
            <person name="Nadeau L.J."/>
            <person name="Schratz L."/>
            <person name="Haridas S."/>
            <person name="Pangilinan J."/>
            <person name="Lipzen A."/>
            <person name="Na H."/>
            <person name="Yan M."/>
            <person name="Ng V."/>
            <person name="Grigoriev I.V."/>
            <person name="Spatafora J.W."/>
            <person name="Barlow D."/>
            <person name="Biffinger J."/>
            <person name="Kelley-Loughnane N."/>
            <person name="Varaljay V.A."/>
            <person name="Crookes-Goodson W.J."/>
        </authorList>
    </citation>
    <scope>NUCLEOTIDE SEQUENCE</scope>
    <source>
        <strain evidence="9">5307AH</strain>
    </source>
</reference>
<feature type="region of interest" description="Disordered" evidence="4">
    <location>
        <begin position="55"/>
        <end position="78"/>
    </location>
</feature>
<evidence type="ECO:0000313" key="10">
    <source>
        <dbReference type="Proteomes" id="UP001182556"/>
    </source>
</evidence>
<dbReference type="Pfam" id="PF25788">
    <property type="entry name" value="Ig_Rha78A_N"/>
    <property type="match status" value="1"/>
</dbReference>
<dbReference type="InterPro" id="IPR035398">
    <property type="entry name" value="Bac_rhamnosid_C"/>
</dbReference>
<feature type="domain" description="Alpha-L-rhamnosidase C-terminal" evidence="8">
    <location>
        <begin position="781"/>
        <end position="853"/>
    </location>
</feature>
<dbReference type="InterPro" id="IPR008902">
    <property type="entry name" value="Rhamnosid_concanavalin"/>
</dbReference>
<dbReference type="InterPro" id="IPR013783">
    <property type="entry name" value="Ig-like_fold"/>
</dbReference>
<dbReference type="EMBL" id="JAODAN010000003">
    <property type="protein sequence ID" value="KAK1925976.1"/>
    <property type="molecule type" value="Genomic_DNA"/>
</dbReference>
<dbReference type="Pfam" id="PF17389">
    <property type="entry name" value="Bac_rhamnosid6H"/>
    <property type="match status" value="1"/>
</dbReference>
<dbReference type="Gene3D" id="2.60.420.10">
    <property type="entry name" value="Maltose phosphorylase, domain 3"/>
    <property type="match status" value="1"/>
</dbReference>
<proteinExistence type="predicted"/>
<comment type="catalytic activity">
    <reaction evidence="1">
        <text>Hydrolysis of terminal non-reducing alpha-L-rhamnose residues in alpha-L-rhamnosides.</text>
        <dbReference type="EC" id="3.2.1.40"/>
    </reaction>
</comment>
<dbReference type="AlphaFoldDB" id="A0AAD9FTT7"/>
<dbReference type="PANTHER" id="PTHR33307:SF6">
    <property type="entry name" value="ALPHA-RHAMNOSIDASE (EUROFUNG)-RELATED"/>
    <property type="match status" value="1"/>
</dbReference>
<evidence type="ECO:0000259" key="8">
    <source>
        <dbReference type="Pfam" id="PF17390"/>
    </source>
</evidence>
<organism evidence="9 10">
    <name type="scientific">Papiliotrema laurentii</name>
    <name type="common">Cryptococcus laurentii</name>
    <dbReference type="NCBI Taxonomy" id="5418"/>
    <lineage>
        <taxon>Eukaryota</taxon>
        <taxon>Fungi</taxon>
        <taxon>Dikarya</taxon>
        <taxon>Basidiomycota</taxon>
        <taxon>Agaricomycotina</taxon>
        <taxon>Tremellomycetes</taxon>
        <taxon>Tremellales</taxon>
        <taxon>Rhynchogastremaceae</taxon>
        <taxon>Papiliotrema</taxon>
    </lineage>
</organism>
<dbReference type="PANTHER" id="PTHR33307">
    <property type="entry name" value="ALPHA-RHAMNOSIDASE (EUROFUNG)"/>
    <property type="match status" value="1"/>
</dbReference>
<dbReference type="InterPro" id="IPR013737">
    <property type="entry name" value="Bac_rhamnosid_N"/>
</dbReference>
<dbReference type="Proteomes" id="UP001182556">
    <property type="component" value="Unassembled WGS sequence"/>
</dbReference>
<feature type="domain" description="Alpha-L-rhamnosidase concanavalin-like" evidence="5">
    <location>
        <begin position="317"/>
        <end position="421"/>
    </location>
</feature>
<name>A0AAD9FTT7_PAPLA</name>
<dbReference type="EC" id="3.2.1.40" evidence="2"/>
<evidence type="ECO:0000313" key="9">
    <source>
        <dbReference type="EMBL" id="KAK1925976.1"/>
    </source>
</evidence>
<dbReference type="Pfam" id="PF05592">
    <property type="entry name" value="Bac_rhamnosid"/>
    <property type="match status" value="1"/>
</dbReference>